<dbReference type="GO" id="GO:0045493">
    <property type="term" value="P:xylan catabolic process"/>
    <property type="evidence" value="ECO:0007669"/>
    <property type="project" value="InterPro"/>
</dbReference>
<evidence type="ECO:0000313" key="7">
    <source>
        <dbReference type="EMBL" id="KAF5746811.1"/>
    </source>
</evidence>
<comment type="similarity">
    <text evidence="1">Belongs to the glycosyl hydrolase 3 family.</text>
</comment>
<dbReference type="PRINTS" id="PR00133">
    <property type="entry name" value="GLHYDRLASE3"/>
</dbReference>
<dbReference type="Gene3D" id="3.40.50.1700">
    <property type="entry name" value="Glycoside hydrolase family 3 C-terminal domain"/>
    <property type="match status" value="1"/>
</dbReference>
<evidence type="ECO:0000256" key="2">
    <source>
        <dbReference type="ARBA" id="ARBA00022729"/>
    </source>
</evidence>
<evidence type="ECO:0000259" key="6">
    <source>
        <dbReference type="SMART" id="SM01217"/>
    </source>
</evidence>
<dbReference type="PANTHER" id="PTHR42721">
    <property type="entry name" value="SUGAR HYDROLASE-RELATED"/>
    <property type="match status" value="1"/>
</dbReference>
<evidence type="ECO:0000256" key="5">
    <source>
        <dbReference type="SAM" id="SignalP"/>
    </source>
</evidence>
<feature type="signal peptide" evidence="5">
    <location>
        <begin position="1"/>
        <end position="24"/>
    </location>
</feature>
<dbReference type="Pfam" id="PF14310">
    <property type="entry name" value="Fn3-like"/>
    <property type="match status" value="1"/>
</dbReference>
<feature type="domain" description="Fibronectin type III-like" evidence="6">
    <location>
        <begin position="720"/>
        <end position="790"/>
    </location>
</feature>
<evidence type="ECO:0000256" key="3">
    <source>
        <dbReference type="ARBA" id="ARBA00022801"/>
    </source>
</evidence>
<dbReference type="FunFam" id="3.40.50.1700:FF:000001">
    <property type="entry name" value="probable beta-D-xylosidase 2"/>
    <property type="match status" value="1"/>
</dbReference>
<accession>A0A7J7DKF0</accession>
<dbReference type="AlphaFoldDB" id="A0A7J7DKF0"/>
<dbReference type="EMBL" id="JAAARO010000006">
    <property type="protein sequence ID" value="KAF5746811.1"/>
    <property type="molecule type" value="Genomic_DNA"/>
</dbReference>
<comment type="caution">
    <text evidence="7">The sequence shown here is derived from an EMBL/GenBank/DDBJ whole genome shotgun (WGS) entry which is preliminary data.</text>
</comment>
<dbReference type="InterPro" id="IPR002772">
    <property type="entry name" value="Glyco_hydro_3_C"/>
</dbReference>
<organism evidence="7 8">
    <name type="scientific">Tripterygium wilfordii</name>
    <name type="common">Thunder God vine</name>
    <dbReference type="NCBI Taxonomy" id="458696"/>
    <lineage>
        <taxon>Eukaryota</taxon>
        <taxon>Viridiplantae</taxon>
        <taxon>Streptophyta</taxon>
        <taxon>Embryophyta</taxon>
        <taxon>Tracheophyta</taxon>
        <taxon>Spermatophyta</taxon>
        <taxon>Magnoliopsida</taxon>
        <taxon>eudicotyledons</taxon>
        <taxon>Gunneridae</taxon>
        <taxon>Pentapetalae</taxon>
        <taxon>rosids</taxon>
        <taxon>fabids</taxon>
        <taxon>Celastrales</taxon>
        <taxon>Celastraceae</taxon>
        <taxon>Tripterygium</taxon>
    </lineage>
</organism>
<dbReference type="InParanoid" id="A0A7J7DKF0"/>
<dbReference type="InterPro" id="IPR036962">
    <property type="entry name" value="Glyco_hydro_3_N_sf"/>
</dbReference>
<dbReference type="InterPro" id="IPR001764">
    <property type="entry name" value="Glyco_hydro_3_N"/>
</dbReference>
<dbReference type="SUPFAM" id="SSF52279">
    <property type="entry name" value="Beta-D-glucan exohydrolase, C-terminal domain"/>
    <property type="match status" value="1"/>
</dbReference>
<reference evidence="7 8" key="1">
    <citation type="journal article" date="2020" name="Nat. Commun.">
        <title>Genome of Tripterygium wilfordii and identification of cytochrome P450 involved in triptolide biosynthesis.</title>
        <authorList>
            <person name="Tu L."/>
            <person name="Su P."/>
            <person name="Zhang Z."/>
            <person name="Gao L."/>
            <person name="Wang J."/>
            <person name="Hu T."/>
            <person name="Zhou J."/>
            <person name="Zhang Y."/>
            <person name="Zhao Y."/>
            <person name="Liu Y."/>
            <person name="Song Y."/>
            <person name="Tong Y."/>
            <person name="Lu Y."/>
            <person name="Yang J."/>
            <person name="Xu C."/>
            <person name="Jia M."/>
            <person name="Peters R.J."/>
            <person name="Huang L."/>
            <person name="Gao W."/>
        </authorList>
    </citation>
    <scope>NUCLEOTIDE SEQUENCE [LARGE SCALE GENOMIC DNA]</scope>
    <source>
        <strain evidence="8">cv. XIE 37</strain>
        <tissue evidence="7">Leaf</tissue>
    </source>
</reference>
<keyword evidence="8" id="KW-1185">Reference proteome</keyword>
<keyword evidence="2 5" id="KW-0732">Signal</keyword>
<keyword evidence="4" id="KW-0326">Glycosidase</keyword>
<dbReference type="InterPro" id="IPR013783">
    <property type="entry name" value="Ig-like_fold"/>
</dbReference>
<dbReference type="GO" id="GO:0046556">
    <property type="term" value="F:alpha-L-arabinofuranosidase activity"/>
    <property type="evidence" value="ECO:0007669"/>
    <property type="project" value="TreeGrafter"/>
</dbReference>
<dbReference type="Gene3D" id="3.20.20.300">
    <property type="entry name" value="Glycoside hydrolase, family 3, N-terminal domain"/>
    <property type="match status" value="1"/>
</dbReference>
<dbReference type="SMART" id="SM01217">
    <property type="entry name" value="Fn3_like"/>
    <property type="match status" value="1"/>
</dbReference>
<proteinExistence type="inferred from homology"/>
<dbReference type="SUPFAM" id="SSF51445">
    <property type="entry name" value="(Trans)glycosidases"/>
    <property type="match status" value="1"/>
</dbReference>
<sequence length="798" mass="88312">MRLLMLLCLFQLLHISTLFIAVESDAPPHACDPSRQSATYYSFCDKHKPIKKRVKNLVTHLTLDEKIAQLSASAPAIDRLGIPAYNWWSEALHGVTVNSYEQGIHLVGRILQVTSFPQVILTAASFDENLWYKIGQAIGIEARALYNAGEASGLTFWSPNINIVIDPRWGRAQETAGEDPLVASKYGVSFVRGIQGYSFEGEKLEDTLQASACCKHFTAYHLEKWGKVDRFTFNAIVSLIFYFFTKFVSHFVFKFGTVFFVQVSLQDLADTYNPPFKSCIQDGKASGLMCAYNRVNGVPNCADRDHLTNQVREQWGFDGYIVSDCDAVATMLTYANSTEEAVADAIKAGLDLDCGSTLSEYTKLAMDKNKLDQLQIDRAISNLFSVRMRLGLFDGDPTSHAYGNIGPEKVCSEMHQQLALDAAQDGIVLLKNSRQLLPFSQSKTTSLAVIGPNADNAHTLLGNYEGPPCISVTIFQALKGYIEDTEYHPGCNDVACASASIDIAEDLAKKADQVILVMGLDQSQESESIDREKLELPGEQRNLITQVAKAAKNPVVLVLVCGGPIDINFAKYDMNIGSILWAGYPGEAGGTALAKIIFGDHNPGGRLPMTWYPKDFISIPMTDMRMRPKPEKQYPGRTYRFYGGSKVFEFGYGLSYSKYSYKIHSVIPNRINLKQTSSKKMNEMTNGTSHVLVSELNHGSCRGFFIIIIVTNHGPLAGKHAVLPYIRFGKPRHGMPIKQLIGFQIVKLDPGRNSRVRFQFNLCELLGTANENGLPVVEGGTRILSVGKEEYTINITVD</sequence>
<feature type="chain" id="PRO_5029628115" evidence="5">
    <location>
        <begin position="25"/>
        <end position="798"/>
    </location>
</feature>
<dbReference type="GO" id="GO:0009505">
    <property type="term" value="C:plant-type cell wall"/>
    <property type="evidence" value="ECO:0007669"/>
    <property type="project" value="TreeGrafter"/>
</dbReference>
<evidence type="ECO:0000256" key="4">
    <source>
        <dbReference type="ARBA" id="ARBA00023295"/>
    </source>
</evidence>
<dbReference type="Pfam" id="PF00933">
    <property type="entry name" value="Glyco_hydro_3"/>
    <property type="match status" value="2"/>
</dbReference>
<gene>
    <name evidence="7" type="ORF">HS088_TW06G00986</name>
</gene>
<protein>
    <submittedName>
        <fullName evidence="7">Beta-D-xylosidase 7</fullName>
    </submittedName>
</protein>
<dbReference type="Proteomes" id="UP000593562">
    <property type="component" value="Unassembled WGS sequence"/>
</dbReference>
<dbReference type="Gene3D" id="2.60.40.10">
    <property type="entry name" value="Immunoglobulins"/>
    <property type="match status" value="1"/>
</dbReference>
<name>A0A7J7DKF0_TRIWF</name>
<dbReference type="Pfam" id="PF01915">
    <property type="entry name" value="Glyco_hydro_3_C"/>
    <property type="match status" value="1"/>
</dbReference>
<dbReference type="InterPro" id="IPR017853">
    <property type="entry name" value="GH"/>
</dbReference>
<dbReference type="InterPro" id="IPR036881">
    <property type="entry name" value="Glyco_hydro_3_C_sf"/>
</dbReference>
<dbReference type="InterPro" id="IPR026891">
    <property type="entry name" value="Fn3-like"/>
</dbReference>
<evidence type="ECO:0000313" key="8">
    <source>
        <dbReference type="Proteomes" id="UP000593562"/>
    </source>
</evidence>
<dbReference type="InterPro" id="IPR044993">
    <property type="entry name" value="BXL"/>
</dbReference>
<dbReference type="PANTHER" id="PTHR42721:SF3">
    <property type="entry name" value="BETA-D-XYLOSIDASE 5-RELATED"/>
    <property type="match status" value="1"/>
</dbReference>
<dbReference type="GO" id="GO:0009044">
    <property type="term" value="F:xylan 1,4-beta-xylosidase activity"/>
    <property type="evidence" value="ECO:0007669"/>
    <property type="project" value="InterPro"/>
</dbReference>
<dbReference type="GO" id="GO:0031222">
    <property type="term" value="P:arabinan catabolic process"/>
    <property type="evidence" value="ECO:0007669"/>
    <property type="project" value="TreeGrafter"/>
</dbReference>
<keyword evidence="3" id="KW-0378">Hydrolase</keyword>
<evidence type="ECO:0000256" key="1">
    <source>
        <dbReference type="ARBA" id="ARBA00005336"/>
    </source>
</evidence>